<dbReference type="PROSITE" id="PS00191">
    <property type="entry name" value="CYTOCHROME_B5_1"/>
    <property type="match status" value="1"/>
</dbReference>
<dbReference type="STRING" id="5539.A0A3E2HN31"/>
<dbReference type="Pfam" id="PF01070">
    <property type="entry name" value="FMN_dh"/>
    <property type="match status" value="1"/>
</dbReference>
<dbReference type="Gene3D" id="3.10.120.10">
    <property type="entry name" value="Cytochrome b5-like heme/steroid binding domain"/>
    <property type="match status" value="1"/>
</dbReference>
<dbReference type="InterPro" id="IPR000262">
    <property type="entry name" value="FMN-dep_DH"/>
</dbReference>
<name>A0A3E2HN31_SCYLI</name>
<keyword evidence="2 6" id="KW-0349">Heme</keyword>
<dbReference type="InterPro" id="IPR013785">
    <property type="entry name" value="Aldolase_TIM"/>
</dbReference>
<keyword evidence="5 6" id="KW-0408">Iron</keyword>
<dbReference type="EMBL" id="NCSJ02000016">
    <property type="protein sequence ID" value="RFU34758.1"/>
    <property type="molecule type" value="Genomic_DNA"/>
</dbReference>
<evidence type="ECO:0000256" key="1">
    <source>
        <dbReference type="ARBA" id="ARBA00001917"/>
    </source>
</evidence>
<reference evidence="10 11" key="1">
    <citation type="submission" date="2018-05" db="EMBL/GenBank/DDBJ databases">
        <title>Draft genome sequence of Scytalidium lignicola DSM 105466, a ubiquitous saprotrophic fungus.</title>
        <authorList>
            <person name="Buettner E."/>
            <person name="Gebauer A.M."/>
            <person name="Hofrichter M."/>
            <person name="Liers C."/>
            <person name="Kellner H."/>
        </authorList>
    </citation>
    <scope>NUCLEOTIDE SEQUENCE [LARGE SCALE GENOMIC DNA]</scope>
    <source>
        <strain evidence="10 11">DSM 105466</strain>
    </source>
</reference>
<dbReference type="OMA" id="ASNKHDI"/>
<dbReference type="InterPro" id="IPR001199">
    <property type="entry name" value="Cyt_B5-like_heme/steroid-bd"/>
</dbReference>
<evidence type="ECO:0000256" key="6">
    <source>
        <dbReference type="RuleBase" id="RU362121"/>
    </source>
</evidence>
<dbReference type="InterPro" id="IPR008259">
    <property type="entry name" value="FMN_hydac_DH_AS"/>
</dbReference>
<evidence type="ECO:0000256" key="7">
    <source>
        <dbReference type="SAM" id="MobiDB-lite"/>
    </source>
</evidence>
<evidence type="ECO:0000313" key="10">
    <source>
        <dbReference type="EMBL" id="RFU34758.1"/>
    </source>
</evidence>
<feature type="non-terminal residue" evidence="10">
    <location>
        <position position="1"/>
    </location>
</feature>
<dbReference type="OrthoDB" id="1925334at2759"/>
<dbReference type="PRINTS" id="PR00363">
    <property type="entry name" value="CYTOCHROMEB5"/>
</dbReference>
<dbReference type="GO" id="GO:0016491">
    <property type="term" value="F:oxidoreductase activity"/>
    <property type="evidence" value="ECO:0007669"/>
    <property type="project" value="UniProtKB-KW"/>
</dbReference>
<dbReference type="SUPFAM" id="SSF51395">
    <property type="entry name" value="FMN-linked oxidoreductases"/>
    <property type="match status" value="1"/>
</dbReference>
<dbReference type="PANTHER" id="PTHR10578:SF104">
    <property type="entry name" value="CYTOCHROME B2, MITOCHONDRIAL-RELATED"/>
    <property type="match status" value="1"/>
</dbReference>
<protein>
    <submittedName>
        <fullName evidence="10">Uncharacterized protein</fullName>
    </submittedName>
</protein>
<evidence type="ECO:0000259" key="9">
    <source>
        <dbReference type="PROSITE" id="PS51349"/>
    </source>
</evidence>
<organism evidence="10 11">
    <name type="scientific">Scytalidium lignicola</name>
    <name type="common">Hyphomycete</name>
    <dbReference type="NCBI Taxonomy" id="5539"/>
    <lineage>
        <taxon>Eukaryota</taxon>
        <taxon>Fungi</taxon>
        <taxon>Dikarya</taxon>
        <taxon>Ascomycota</taxon>
        <taxon>Pezizomycotina</taxon>
        <taxon>Leotiomycetes</taxon>
        <taxon>Leotiomycetes incertae sedis</taxon>
        <taxon>Scytalidium</taxon>
    </lineage>
</organism>
<keyword evidence="3 6" id="KW-0479">Metal-binding</keyword>
<dbReference type="PANTHER" id="PTHR10578">
    <property type="entry name" value="S -2-HYDROXY-ACID OXIDASE-RELATED"/>
    <property type="match status" value="1"/>
</dbReference>
<dbReference type="Proteomes" id="UP000258309">
    <property type="component" value="Unassembled WGS sequence"/>
</dbReference>
<evidence type="ECO:0000259" key="8">
    <source>
        <dbReference type="PROSITE" id="PS50255"/>
    </source>
</evidence>
<feature type="region of interest" description="Disordered" evidence="7">
    <location>
        <begin position="281"/>
        <end position="319"/>
    </location>
</feature>
<gene>
    <name evidence="10" type="ORF">B7463_g1533</name>
</gene>
<sequence length="486" mass="53115">MATILDGKEVSKHNTKNDCWIVIANRVYDVTKFLADHPGGRGVILKYAGKDATKAYLEVHTPETAEQLLPPSSFKGIVDVETLVSIAPDDNRDKAQNASKLLHISLCINVDDFTPAAMPKLSKAAAAYLSSGADTLTSLKNNLRDWQKITFRPRVLRNVLTVSTTNTMLGCKTACPFFIAPTGLMGIINPEAESPLVQGAVRSGIHYCISGVSTKPHKDMMALFKAEKQRLVDPLSDPTLFFQLYVNSKKEKTVQLIKNAKELGFRALMITVDTPVVGKREDASRHRAQEELEGGFEEYDATPAGSEDQPVRPGSDPGGALSKTLGWEDLKWMKELFGGPIVLKGIQCAEDAKMAVDMGVDGIYLSNHGGRQLDYSPSSLRTLLEIRMVYPEVFQKCEIYVDGGVRRGTDVVKALCLGATAVGIGRPLIYAMAAYGTQGVLKAVEILKTEVEVTMRLIGATSVKDLHSRLVNTAELERKIMSRSML</sequence>
<dbReference type="InterPro" id="IPR036400">
    <property type="entry name" value="Cyt_B5-like_heme/steroid_sf"/>
</dbReference>
<dbReference type="PROSITE" id="PS51349">
    <property type="entry name" value="FMN_HYDROXY_ACID_DH_2"/>
    <property type="match status" value="1"/>
</dbReference>
<comment type="similarity">
    <text evidence="6">Belongs to the cytochrome b5 family.</text>
</comment>
<evidence type="ECO:0000256" key="2">
    <source>
        <dbReference type="ARBA" id="ARBA00022617"/>
    </source>
</evidence>
<comment type="caution">
    <text evidence="10">The sequence shown here is derived from an EMBL/GenBank/DDBJ whole genome shotgun (WGS) entry which is preliminary data.</text>
</comment>
<dbReference type="Pfam" id="PF00173">
    <property type="entry name" value="Cyt-b5"/>
    <property type="match status" value="1"/>
</dbReference>
<feature type="domain" description="Cytochrome b5 heme-binding" evidence="8">
    <location>
        <begin position="2"/>
        <end position="79"/>
    </location>
</feature>
<dbReference type="PROSITE" id="PS50255">
    <property type="entry name" value="CYTOCHROME_B5_2"/>
    <property type="match status" value="1"/>
</dbReference>
<dbReference type="InterPro" id="IPR037396">
    <property type="entry name" value="FMN_HAD"/>
</dbReference>
<dbReference type="GO" id="GO:0046872">
    <property type="term" value="F:metal ion binding"/>
    <property type="evidence" value="ECO:0007669"/>
    <property type="project" value="UniProtKB-UniRule"/>
</dbReference>
<comment type="cofactor">
    <cofactor evidence="1">
        <name>FMN</name>
        <dbReference type="ChEBI" id="CHEBI:58210"/>
    </cofactor>
</comment>
<dbReference type="AlphaFoldDB" id="A0A3E2HN31"/>
<feature type="compositionally biased region" description="Basic and acidic residues" evidence="7">
    <location>
        <begin position="281"/>
        <end position="290"/>
    </location>
</feature>
<feature type="compositionally biased region" description="Acidic residues" evidence="7">
    <location>
        <begin position="291"/>
        <end position="300"/>
    </location>
</feature>
<dbReference type="GO" id="GO:0020037">
    <property type="term" value="F:heme binding"/>
    <property type="evidence" value="ECO:0007669"/>
    <property type="project" value="UniProtKB-UniRule"/>
</dbReference>
<keyword evidence="11" id="KW-1185">Reference proteome</keyword>
<evidence type="ECO:0000256" key="4">
    <source>
        <dbReference type="ARBA" id="ARBA00023002"/>
    </source>
</evidence>
<evidence type="ECO:0000313" key="11">
    <source>
        <dbReference type="Proteomes" id="UP000258309"/>
    </source>
</evidence>
<keyword evidence="4" id="KW-0560">Oxidoreductase</keyword>
<accession>A0A3E2HN31</accession>
<proteinExistence type="inferred from homology"/>
<dbReference type="SUPFAM" id="SSF55856">
    <property type="entry name" value="Cytochrome b5-like heme/steroid binding domain"/>
    <property type="match status" value="1"/>
</dbReference>
<feature type="domain" description="FMN hydroxy acid dehydrogenase" evidence="9">
    <location>
        <begin position="102"/>
        <end position="476"/>
    </location>
</feature>
<feature type="non-terminal residue" evidence="10">
    <location>
        <position position="486"/>
    </location>
</feature>
<dbReference type="InterPro" id="IPR018506">
    <property type="entry name" value="Cyt_B5_heme-BS"/>
</dbReference>
<evidence type="ECO:0000256" key="5">
    <source>
        <dbReference type="ARBA" id="ARBA00023004"/>
    </source>
</evidence>
<dbReference type="PROSITE" id="PS00557">
    <property type="entry name" value="FMN_HYDROXY_ACID_DH_1"/>
    <property type="match status" value="1"/>
</dbReference>
<evidence type="ECO:0000256" key="3">
    <source>
        <dbReference type="ARBA" id="ARBA00022723"/>
    </source>
</evidence>
<dbReference type="Gene3D" id="3.20.20.70">
    <property type="entry name" value="Aldolase class I"/>
    <property type="match status" value="1"/>
</dbReference>
<dbReference type="SMART" id="SM01117">
    <property type="entry name" value="Cyt-b5"/>
    <property type="match status" value="1"/>
</dbReference>